<evidence type="ECO:0000313" key="1">
    <source>
        <dbReference type="EMBL" id="CAB5018363.1"/>
    </source>
</evidence>
<gene>
    <name evidence="1" type="ORF">UFOPK4150_00084</name>
</gene>
<dbReference type="EMBL" id="CAFBPU010000001">
    <property type="protein sequence ID" value="CAB5018363.1"/>
    <property type="molecule type" value="Genomic_DNA"/>
</dbReference>
<proteinExistence type="predicted"/>
<reference evidence="1" key="1">
    <citation type="submission" date="2020-05" db="EMBL/GenBank/DDBJ databases">
        <authorList>
            <person name="Chiriac C."/>
            <person name="Salcher M."/>
            <person name="Ghai R."/>
            <person name="Kavagutti S V."/>
        </authorList>
    </citation>
    <scope>NUCLEOTIDE SEQUENCE</scope>
</reference>
<sequence length="309" mass="30570">MRRSVLALAAASGVFALTAAGASVLTLTGPEDLAVSNAGSVDITQTQCADGWTITYTRASPGDPITAVTATDTAVTPAAACGSLTSATWAFADGLAVNGTWVSPAWTFDYSATVPIAPTAATGLRYSLTSNAAAIIGHLTIGGPAATDACPVVDIEAQTVVPLPDAGVNWSGCNLTDAPLNYAQLSGANLTGANLTGAHLGAANLIYTSLIGADLTGANVRGAMLTGVILTGATLTGADMTSSYLGDANLIDADLTSVDLTLVDLTSADLTGATLTGATLTDVTYANTTCPDGTNSDAHSGTCTGHLGL</sequence>
<dbReference type="SUPFAM" id="SSF141571">
    <property type="entry name" value="Pentapeptide repeat-like"/>
    <property type="match status" value="1"/>
</dbReference>
<dbReference type="PANTHER" id="PTHR14136">
    <property type="entry name" value="BTB_POZ DOMAIN-CONTAINING PROTEIN KCTD9"/>
    <property type="match status" value="1"/>
</dbReference>
<dbReference type="Pfam" id="PF00805">
    <property type="entry name" value="Pentapeptide"/>
    <property type="match status" value="2"/>
</dbReference>
<dbReference type="PANTHER" id="PTHR14136:SF17">
    <property type="entry name" value="BTB_POZ DOMAIN-CONTAINING PROTEIN KCTD9"/>
    <property type="match status" value="1"/>
</dbReference>
<protein>
    <submittedName>
        <fullName evidence="1">Unannotated protein</fullName>
    </submittedName>
</protein>
<name>A0A6J7QRN8_9ZZZZ</name>
<dbReference type="AlphaFoldDB" id="A0A6J7QRN8"/>
<accession>A0A6J7QRN8</accession>
<dbReference type="Gene3D" id="2.160.20.80">
    <property type="entry name" value="E3 ubiquitin-protein ligase SopA"/>
    <property type="match status" value="1"/>
</dbReference>
<organism evidence="1">
    <name type="scientific">freshwater metagenome</name>
    <dbReference type="NCBI Taxonomy" id="449393"/>
    <lineage>
        <taxon>unclassified sequences</taxon>
        <taxon>metagenomes</taxon>
        <taxon>ecological metagenomes</taxon>
    </lineage>
</organism>
<dbReference type="InterPro" id="IPR051082">
    <property type="entry name" value="Pentapeptide-BTB/POZ_domain"/>
</dbReference>
<dbReference type="InterPro" id="IPR001646">
    <property type="entry name" value="5peptide_repeat"/>
</dbReference>